<dbReference type="Pfam" id="PF17132">
    <property type="entry name" value="Glyco_hydro_106"/>
    <property type="match status" value="1"/>
</dbReference>
<dbReference type="SUPFAM" id="SSF49785">
    <property type="entry name" value="Galactose-binding domain-like"/>
    <property type="match status" value="1"/>
</dbReference>
<sequence>MKKIHLTILSLMLAVGGTADAQDGADAQSAQRLFDQFADPGSEFRTKPFMVWNTEITPHRIDRILSEYKEQGCGGVFIHPRLGLITEYLSPTWNEMVKYTVDKGRDLGLEVWLYDENSYPSGFAGGHVPREMPEAFNQGQGLKPTAADTMPADVSKYFVIVAEEDGKFENVTDRAASMAGRPGRFYLYEKTFYQPSPWYAGGPYVDLLAHGVTDKFMEITMQGYEKTFGGDLKGNVKGVFTDEPEIVSPGGVRWTPDLFDVFRSEYGYDLSDCLPQLHEEIGDWRKVRHDYFQLLNRLFVERWARPWYDYCAGKGISWTGHYWEHNWPLVTGVTDNMSMAAWQQVPGIDMLFNQFNEKSTGAQFGNIRSVKEVRSIANQLGRRRVLSETYGGGGWNVTFKDMKRLCDWQMVLGVNLVNQHVGHMSMAGVRKFDYPPMFNQSAAWWNDYRALNDYIARICAAMSLGEQRNDILVLEPTTSVWMYNQYYGTASLNRAMEIGQAFQDLVTELEHAQVEFDLGCENIFRTNGSVRDGKFVVGQRAYGTFVVAPQTENLERETFDMLRGFVRTGGRLIAFGHPSRVEGEPSAEAEAFFASDSVISLAECTPEAIDRYLRSEGIRFVRREGGDLHHHRREFDSGQTLLLVNASLDEASDVEVALNGKHAVRMDALDGKVYEMPVETANGAVTVKTRVEPAGSVLLYVSNDPVEARKPQVSTGGTPLQADGPVRIARHRDNVLLIDFIDLQNGDKQYKDIYYNNAGAEVFRNAGLSGNPWFWAMQYKQDIVNMDLSAAPGFTAAYRFTVSGTGVDTKSMKILVERPWLYTVKVNGTPVQAGEDWLLDEEFKLIPVGKYVHSGENTVELVAAKTTVHTELGAVYVLGDFEVVQRGDRWTIVPAARYGPLRNWQALGAPFYPWEMKYAKRFKVNGVAGKSYYVKADRWTGSLVEVWVNGRKAGIVFAEPYTLDVTPFVRKGKNDVELRVVGNMENLIGPHHVAYDGIVDPNRWNVPQLRKASEYFLTPFGLQEDFALVECE</sequence>
<feature type="chain" id="PRO_5047050862" evidence="1">
    <location>
        <begin position="22"/>
        <end position="1032"/>
    </location>
</feature>
<evidence type="ECO:0000256" key="1">
    <source>
        <dbReference type="SAM" id="SignalP"/>
    </source>
</evidence>
<keyword evidence="3" id="KW-1185">Reference proteome</keyword>
<dbReference type="RefSeq" id="WP_118656313.1">
    <property type="nucleotide sequence ID" value="NZ_JACOOK010000001.1"/>
</dbReference>
<evidence type="ECO:0000313" key="2">
    <source>
        <dbReference type="EMBL" id="MBC5615759.1"/>
    </source>
</evidence>
<dbReference type="InterPro" id="IPR008979">
    <property type="entry name" value="Galactose-bd-like_sf"/>
</dbReference>
<dbReference type="Proteomes" id="UP000636891">
    <property type="component" value="Unassembled WGS sequence"/>
</dbReference>
<reference evidence="2 3" key="1">
    <citation type="submission" date="2020-08" db="EMBL/GenBank/DDBJ databases">
        <title>Genome public.</title>
        <authorList>
            <person name="Liu C."/>
            <person name="Sun Q."/>
        </authorList>
    </citation>
    <scope>NUCLEOTIDE SEQUENCE [LARGE SCALE GENOMIC DNA]</scope>
    <source>
        <strain evidence="2 3">New-7</strain>
    </source>
</reference>
<keyword evidence="1" id="KW-0732">Signal</keyword>
<comment type="caution">
    <text evidence="2">The sequence shown here is derived from an EMBL/GenBank/DDBJ whole genome shotgun (WGS) entry which is preliminary data.</text>
</comment>
<feature type="signal peptide" evidence="1">
    <location>
        <begin position="1"/>
        <end position="21"/>
    </location>
</feature>
<gene>
    <name evidence="2" type="ORF">H8S08_01820</name>
</gene>
<name>A0ABR7CJD7_9BACT</name>
<organism evidence="2 3">
    <name type="scientific">Alistipes hominis</name>
    <dbReference type="NCBI Taxonomy" id="2763015"/>
    <lineage>
        <taxon>Bacteria</taxon>
        <taxon>Pseudomonadati</taxon>
        <taxon>Bacteroidota</taxon>
        <taxon>Bacteroidia</taxon>
        <taxon>Bacteroidales</taxon>
        <taxon>Rikenellaceae</taxon>
        <taxon>Alistipes</taxon>
    </lineage>
</organism>
<dbReference type="InterPro" id="IPR053161">
    <property type="entry name" value="Ulvan_degrading_GH"/>
</dbReference>
<evidence type="ECO:0000313" key="3">
    <source>
        <dbReference type="Proteomes" id="UP000636891"/>
    </source>
</evidence>
<dbReference type="Gene3D" id="2.60.120.260">
    <property type="entry name" value="Galactose-binding domain-like"/>
    <property type="match status" value="1"/>
</dbReference>
<dbReference type="PANTHER" id="PTHR36848">
    <property type="entry name" value="DNA-BINDING PROTEIN (PUTATIVE SECRETED PROTEIN)-RELATED"/>
    <property type="match status" value="1"/>
</dbReference>
<accession>A0ABR7CJD7</accession>
<dbReference type="EMBL" id="JACOOK010000001">
    <property type="protein sequence ID" value="MBC5615759.1"/>
    <property type="molecule type" value="Genomic_DNA"/>
</dbReference>
<dbReference type="PANTHER" id="PTHR36848:SF2">
    <property type="entry name" value="SECRETED PROTEIN"/>
    <property type="match status" value="1"/>
</dbReference>
<proteinExistence type="predicted"/>
<protein>
    <submittedName>
        <fullName evidence="2">Uncharacterized protein</fullName>
    </submittedName>
</protein>